<accession>A0AAU7NRG8</accession>
<dbReference type="KEGG" id="mech:Q9L42_014475"/>
<dbReference type="RefSeq" id="WP_349431309.1">
    <property type="nucleotide sequence ID" value="NZ_CP157743.1"/>
</dbReference>
<proteinExistence type="predicted"/>
<gene>
    <name evidence="2" type="ORF">Q9L42_014475</name>
</gene>
<dbReference type="SUPFAM" id="SSF88946">
    <property type="entry name" value="Sigma2 domain of RNA polymerase sigma factors"/>
    <property type="match status" value="1"/>
</dbReference>
<dbReference type="InterPro" id="IPR007627">
    <property type="entry name" value="RNA_pol_sigma70_r2"/>
</dbReference>
<sequence length="81" mass="9213">MKHKGSTPEQWLDLYGDILYRFSLARVSDPDIAEDLVQETLLAALKTKVDYAGKSSEQTWSIGILKYKIIDYFRKASRASA</sequence>
<evidence type="ECO:0000313" key="3">
    <source>
        <dbReference type="Proteomes" id="UP001225378"/>
    </source>
</evidence>
<dbReference type="GO" id="GO:0006352">
    <property type="term" value="P:DNA-templated transcription initiation"/>
    <property type="evidence" value="ECO:0007669"/>
    <property type="project" value="InterPro"/>
</dbReference>
<dbReference type="Pfam" id="PF04542">
    <property type="entry name" value="Sigma70_r2"/>
    <property type="match status" value="1"/>
</dbReference>
<evidence type="ECO:0000259" key="1">
    <source>
        <dbReference type="Pfam" id="PF04542"/>
    </source>
</evidence>
<dbReference type="AlphaFoldDB" id="A0AAU7NRG8"/>
<feature type="domain" description="RNA polymerase sigma-70 region 2" evidence="1">
    <location>
        <begin position="15"/>
        <end position="78"/>
    </location>
</feature>
<evidence type="ECO:0000313" key="2">
    <source>
        <dbReference type="EMBL" id="XBS19557.1"/>
    </source>
</evidence>
<dbReference type="Proteomes" id="UP001225378">
    <property type="component" value="Chromosome"/>
</dbReference>
<dbReference type="InterPro" id="IPR013325">
    <property type="entry name" value="RNA_pol_sigma_r2"/>
</dbReference>
<dbReference type="Gene3D" id="1.10.1740.10">
    <property type="match status" value="1"/>
</dbReference>
<organism evidence="2 3">
    <name type="scientific">Methylomarinum roseum</name>
    <dbReference type="NCBI Taxonomy" id="3067653"/>
    <lineage>
        <taxon>Bacteria</taxon>
        <taxon>Pseudomonadati</taxon>
        <taxon>Pseudomonadota</taxon>
        <taxon>Gammaproteobacteria</taxon>
        <taxon>Methylococcales</taxon>
        <taxon>Methylococcaceae</taxon>
        <taxon>Methylomarinum</taxon>
    </lineage>
</organism>
<dbReference type="GO" id="GO:0003700">
    <property type="term" value="F:DNA-binding transcription factor activity"/>
    <property type="evidence" value="ECO:0007669"/>
    <property type="project" value="InterPro"/>
</dbReference>
<reference evidence="2 3" key="1">
    <citation type="journal article" date="2024" name="Microbiology">
        <title>Methylomarinum rosea sp. nov., a novel halophilic methanotrophic bacterium from the hypersaline Lake Elton.</title>
        <authorList>
            <person name="Suleimanov R.Z."/>
            <person name="Oshkin I.Y."/>
            <person name="Danilova O.V."/>
            <person name="Suzina N.E."/>
            <person name="Dedysh S.N."/>
        </authorList>
    </citation>
    <scope>NUCLEOTIDE SEQUENCE [LARGE SCALE GENOMIC DNA]</scope>
    <source>
        <strain evidence="2 3">Ch1-1</strain>
    </source>
</reference>
<dbReference type="EMBL" id="CP157743">
    <property type="protein sequence ID" value="XBS19557.1"/>
    <property type="molecule type" value="Genomic_DNA"/>
</dbReference>
<protein>
    <submittedName>
        <fullName evidence="2">Sigma factor</fullName>
    </submittedName>
</protein>
<keyword evidence="3" id="KW-1185">Reference proteome</keyword>
<name>A0AAU7NRG8_9GAMM</name>